<dbReference type="InterPro" id="IPR007410">
    <property type="entry name" value="LpqE-like"/>
</dbReference>
<sequence>MLSGVTHGDVGVIAWSRATPPCGTSAAIYGRFSNSGDAPMTVTSVHVDFAHHAMVHETRHEDGMVRMQAGKLVIPAAATVELKSDGKQIMLMGLNRRLQEGCTYTFRLSWSDRSTTRHQFLTGGMGQLTPPEPAAAESCL</sequence>
<dbReference type="Pfam" id="PF04314">
    <property type="entry name" value="PCuAC"/>
    <property type="match status" value="1"/>
</dbReference>
<dbReference type="PANTHER" id="PTHR36302">
    <property type="entry name" value="BLR7088 PROTEIN"/>
    <property type="match status" value="1"/>
</dbReference>
<gene>
    <name evidence="1" type="ORF">METZ01_LOCUS233203</name>
</gene>
<protein>
    <recommendedName>
        <fullName evidence="2">Copper chaperone PCu(A)C</fullName>
    </recommendedName>
</protein>
<dbReference type="PANTHER" id="PTHR36302:SF1">
    <property type="entry name" value="COPPER CHAPERONE PCU(A)C"/>
    <property type="match status" value="1"/>
</dbReference>
<proteinExistence type="predicted"/>
<reference evidence="1" key="1">
    <citation type="submission" date="2018-05" db="EMBL/GenBank/DDBJ databases">
        <authorList>
            <person name="Lanie J.A."/>
            <person name="Ng W.-L."/>
            <person name="Kazmierczak K.M."/>
            <person name="Andrzejewski T.M."/>
            <person name="Davidsen T.M."/>
            <person name="Wayne K.J."/>
            <person name="Tettelin H."/>
            <person name="Glass J.I."/>
            <person name="Rusch D."/>
            <person name="Podicherti R."/>
            <person name="Tsui H.-C.T."/>
            <person name="Winkler M.E."/>
        </authorList>
    </citation>
    <scope>NUCLEOTIDE SEQUENCE</scope>
</reference>
<dbReference type="SUPFAM" id="SSF110087">
    <property type="entry name" value="DR1885-like metal-binding protein"/>
    <property type="match status" value="1"/>
</dbReference>
<dbReference type="Gene3D" id="2.60.40.1890">
    <property type="entry name" value="PCu(A)C copper chaperone"/>
    <property type="match status" value="1"/>
</dbReference>
<evidence type="ECO:0000313" key="1">
    <source>
        <dbReference type="EMBL" id="SVB80349.1"/>
    </source>
</evidence>
<dbReference type="InterPro" id="IPR036182">
    <property type="entry name" value="PCuAC_sf"/>
</dbReference>
<organism evidence="1">
    <name type="scientific">marine metagenome</name>
    <dbReference type="NCBI Taxonomy" id="408172"/>
    <lineage>
        <taxon>unclassified sequences</taxon>
        <taxon>metagenomes</taxon>
        <taxon>ecological metagenomes</taxon>
    </lineage>
</organism>
<dbReference type="InterPro" id="IPR058248">
    <property type="entry name" value="Lxx211020-like"/>
</dbReference>
<name>A0A382GZG6_9ZZZZ</name>
<dbReference type="AlphaFoldDB" id="A0A382GZG6"/>
<dbReference type="EMBL" id="UINC01058279">
    <property type="protein sequence ID" value="SVB80349.1"/>
    <property type="molecule type" value="Genomic_DNA"/>
</dbReference>
<accession>A0A382GZG6</accession>
<evidence type="ECO:0008006" key="2">
    <source>
        <dbReference type="Google" id="ProtNLM"/>
    </source>
</evidence>